<protein>
    <submittedName>
        <fullName evidence="1">Uncharacterized protein</fullName>
    </submittedName>
</protein>
<reference evidence="1" key="2">
    <citation type="submission" date="2018-03" db="EMBL/GenBank/DDBJ databases">
        <title>The Triticum urartu genome reveals the dynamic nature of wheat genome evolution.</title>
        <authorList>
            <person name="Ling H."/>
            <person name="Ma B."/>
            <person name="Shi X."/>
            <person name="Liu H."/>
            <person name="Dong L."/>
            <person name="Sun H."/>
            <person name="Cao Y."/>
            <person name="Gao Q."/>
            <person name="Zheng S."/>
            <person name="Li Y."/>
            <person name="Yu Y."/>
            <person name="Du H."/>
            <person name="Qi M."/>
            <person name="Li Y."/>
            <person name="Yu H."/>
            <person name="Cui Y."/>
            <person name="Wang N."/>
            <person name="Chen C."/>
            <person name="Wu H."/>
            <person name="Zhao Y."/>
            <person name="Zhang J."/>
            <person name="Li Y."/>
            <person name="Zhou W."/>
            <person name="Zhang B."/>
            <person name="Hu W."/>
            <person name="Eijk M."/>
            <person name="Tang J."/>
            <person name="Witsenboer H."/>
            <person name="Zhao S."/>
            <person name="Li Z."/>
            <person name="Zhang A."/>
            <person name="Wang D."/>
            <person name="Liang C."/>
        </authorList>
    </citation>
    <scope>NUCLEOTIDE SEQUENCE [LARGE SCALE GENOMIC DNA]</scope>
    <source>
        <strain evidence="1">cv. G1812</strain>
    </source>
</reference>
<keyword evidence="2" id="KW-1185">Reference proteome</keyword>
<organism evidence="1 2">
    <name type="scientific">Triticum urartu</name>
    <name type="common">Red wild einkorn</name>
    <name type="synonym">Crithodium urartu</name>
    <dbReference type="NCBI Taxonomy" id="4572"/>
    <lineage>
        <taxon>Eukaryota</taxon>
        <taxon>Viridiplantae</taxon>
        <taxon>Streptophyta</taxon>
        <taxon>Embryophyta</taxon>
        <taxon>Tracheophyta</taxon>
        <taxon>Spermatophyta</taxon>
        <taxon>Magnoliopsida</taxon>
        <taxon>Liliopsida</taxon>
        <taxon>Poales</taxon>
        <taxon>Poaceae</taxon>
        <taxon>BOP clade</taxon>
        <taxon>Pooideae</taxon>
        <taxon>Triticodae</taxon>
        <taxon>Triticeae</taxon>
        <taxon>Triticinae</taxon>
        <taxon>Triticum</taxon>
    </lineage>
</organism>
<evidence type="ECO:0000313" key="2">
    <source>
        <dbReference type="Proteomes" id="UP000015106"/>
    </source>
</evidence>
<accession>A0A8R7TVH3</accession>
<dbReference type="Gramene" id="TuG1812G0300002692.01.T01">
    <property type="protein sequence ID" value="TuG1812G0300002692.01.T01.cds385470"/>
    <property type="gene ID" value="TuG1812G0300002692.01"/>
</dbReference>
<dbReference type="Proteomes" id="UP000015106">
    <property type="component" value="Chromosome 3"/>
</dbReference>
<proteinExistence type="predicted"/>
<reference evidence="2" key="1">
    <citation type="journal article" date="2013" name="Nature">
        <title>Draft genome of the wheat A-genome progenitor Triticum urartu.</title>
        <authorList>
            <person name="Ling H.Q."/>
            <person name="Zhao S."/>
            <person name="Liu D."/>
            <person name="Wang J."/>
            <person name="Sun H."/>
            <person name="Zhang C."/>
            <person name="Fan H."/>
            <person name="Li D."/>
            <person name="Dong L."/>
            <person name="Tao Y."/>
            <person name="Gao C."/>
            <person name="Wu H."/>
            <person name="Li Y."/>
            <person name="Cui Y."/>
            <person name="Guo X."/>
            <person name="Zheng S."/>
            <person name="Wang B."/>
            <person name="Yu K."/>
            <person name="Liang Q."/>
            <person name="Yang W."/>
            <person name="Lou X."/>
            <person name="Chen J."/>
            <person name="Feng M."/>
            <person name="Jian J."/>
            <person name="Zhang X."/>
            <person name="Luo G."/>
            <person name="Jiang Y."/>
            <person name="Liu J."/>
            <person name="Wang Z."/>
            <person name="Sha Y."/>
            <person name="Zhang B."/>
            <person name="Wu H."/>
            <person name="Tang D."/>
            <person name="Shen Q."/>
            <person name="Xue P."/>
            <person name="Zou S."/>
            <person name="Wang X."/>
            <person name="Liu X."/>
            <person name="Wang F."/>
            <person name="Yang Y."/>
            <person name="An X."/>
            <person name="Dong Z."/>
            <person name="Zhang K."/>
            <person name="Zhang X."/>
            <person name="Luo M.C."/>
            <person name="Dvorak J."/>
            <person name="Tong Y."/>
            <person name="Wang J."/>
            <person name="Yang H."/>
            <person name="Li Z."/>
            <person name="Wang D."/>
            <person name="Zhang A."/>
            <person name="Wang J."/>
        </authorList>
    </citation>
    <scope>NUCLEOTIDE SEQUENCE</scope>
    <source>
        <strain evidence="2">cv. G1812</strain>
    </source>
</reference>
<reference evidence="1" key="3">
    <citation type="submission" date="2022-06" db="UniProtKB">
        <authorList>
            <consortium name="EnsemblPlants"/>
        </authorList>
    </citation>
    <scope>IDENTIFICATION</scope>
</reference>
<name>A0A8R7TVH3_TRIUA</name>
<evidence type="ECO:0000313" key="1">
    <source>
        <dbReference type="EnsemblPlants" id="TuG1812G0300002692.01.T01.cds385470"/>
    </source>
</evidence>
<dbReference type="AlphaFoldDB" id="A0A8R7TVH3"/>
<sequence length="54" mass="6196">MSVIFSLNLKSLLFLNAHSRELTHGPLLLLCVIVDLEWTKLHRKGGHNEMNQEV</sequence>
<dbReference type="EnsemblPlants" id="TuG1812G0300002692.01.T01">
    <property type="protein sequence ID" value="TuG1812G0300002692.01.T01.cds385470"/>
    <property type="gene ID" value="TuG1812G0300002692.01"/>
</dbReference>